<organism evidence="2 3">
    <name type="scientific">Lolium multiflorum</name>
    <name type="common">Italian ryegrass</name>
    <name type="synonym">Lolium perenne subsp. multiflorum</name>
    <dbReference type="NCBI Taxonomy" id="4521"/>
    <lineage>
        <taxon>Eukaryota</taxon>
        <taxon>Viridiplantae</taxon>
        <taxon>Streptophyta</taxon>
        <taxon>Embryophyta</taxon>
        <taxon>Tracheophyta</taxon>
        <taxon>Spermatophyta</taxon>
        <taxon>Magnoliopsida</taxon>
        <taxon>Liliopsida</taxon>
        <taxon>Poales</taxon>
        <taxon>Poaceae</taxon>
        <taxon>BOP clade</taxon>
        <taxon>Pooideae</taxon>
        <taxon>Poodae</taxon>
        <taxon>Poeae</taxon>
        <taxon>Poeae Chloroplast Group 2 (Poeae type)</taxon>
        <taxon>Loliodinae</taxon>
        <taxon>Loliinae</taxon>
        <taxon>Lolium</taxon>
    </lineage>
</organism>
<feature type="domain" description="Transposase (putative) gypsy type" evidence="1">
    <location>
        <begin position="2"/>
        <end position="67"/>
    </location>
</feature>
<dbReference type="InterPro" id="IPR007321">
    <property type="entry name" value="Transposase_28"/>
</dbReference>
<name>A0AAD8VM61_LOLMU</name>
<accession>A0AAD8VM61</accession>
<dbReference type="AlphaFoldDB" id="A0AAD8VM61"/>
<dbReference type="Proteomes" id="UP001231189">
    <property type="component" value="Unassembled WGS sequence"/>
</dbReference>
<protein>
    <recommendedName>
        <fullName evidence="1">Transposase (putative) gypsy type domain-containing protein</fullName>
    </recommendedName>
</protein>
<dbReference type="Pfam" id="PF04195">
    <property type="entry name" value="Transposase_28"/>
    <property type="match status" value="1"/>
</dbReference>
<sequence length="166" mass="19417">MFIAFVKRGPSLPPKAFFDDLLAFYVIQLHHLGPNSISWIFAFTVLYEGYLGIHPRMSLWCAMFHLKQQKNLAKLMQECGVAATTKRELDYIWIRSSQLRPNSWGLSKYVGREERPEVMLAHVKRLDEEGILGLDLLTSWIFFQIQARMLHEDVLLVREEFIRSGF</sequence>
<reference evidence="2" key="1">
    <citation type="submission" date="2023-07" db="EMBL/GenBank/DDBJ databases">
        <title>A chromosome-level genome assembly of Lolium multiflorum.</title>
        <authorList>
            <person name="Chen Y."/>
            <person name="Copetti D."/>
            <person name="Kolliker R."/>
            <person name="Studer B."/>
        </authorList>
    </citation>
    <scope>NUCLEOTIDE SEQUENCE</scope>
    <source>
        <strain evidence="2">02402/16</strain>
        <tissue evidence="2">Leaf</tissue>
    </source>
</reference>
<evidence type="ECO:0000313" key="3">
    <source>
        <dbReference type="Proteomes" id="UP001231189"/>
    </source>
</evidence>
<evidence type="ECO:0000259" key="1">
    <source>
        <dbReference type="Pfam" id="PF04195"/>
    </source>
</evidence>
<evidence type="ECO:0000313" key="2">
    <source>
        <dbReference type="EMBL" id="KAK1612827.1"/>
    </source>
</evidence>
<comment type="caution">
    <text evidence="2">The sequence shown here is derived from an EMBL/GenBank/DDBJ whole genome shotgun (WGS) entry which is preliminary data.</text>
</comment>
<dbReference type="PANTHER" id="PTHR33026:SF7">
    <property type="entry name" value="OS03G0100275 PROTEIN"/>
    <property type="match status" value="1"/>
</dbReference>
<gene>
    <name evidence="2" type="ORF">QYE76_036500</name>
</gene>
<keyword evidence="3" id="KW-1185">Reference proteome</keyword>
<dbReference type="PANTHER" id="PTHR33026">
    <property type="entry name" value="OS06G0360600 PROTEIN"/>
    <property type="match status" value="1"/>
</dbReference>
<dbReference type="EMBL" id="JAUUTY010000007">
    <property type="protein sequence ID" value="KAK1612827.1"/>
    <property type="molecule type" value="Genomic_DNA"/>
</dbReference>
<proteinExistence type="predicted"/>